<keyword evidence="2" id="KW-0472">Membrane</keyword>
<feature type="compositionally biased region" description="Low complexity" evidence="1">
    <location>
        <begin position="177"/>
        <end position="195"/>
    </location>
</feature>
<keyword evidence="2" id="KW-1133">Transmembrane helix</keyword>
<keyword evidence="4" id="KW-1185">Reference proteome</keyword>
<evidence type="ECO:0000313" key="4">
    <source>
        <dbReference type="Proteomes" id="UP001153269"/>
    </source>
</evidence>
<sequence length="233" mass="25321">MEESGSSNNFVPAARWINPVDPPPSPPSIPHVPDSLKGTERHVSLFLRSFSLPLLLLLLLFLIINKTNMCESGGRSRVETQDPAVSGLLISIMWEKLQTGRSTPSTSSALCAGSSLLQFSFTLNENQGSFKLLRVSVRPPRDHEGSEENLHLKTSQLSPCAGGAPASLVYYSGIKEPSVQPSASPPSSSCTSSPPHHCDGQEAGGRERKHTEYAGRRKRRGPEERRRETGIPV</sequence>
<accession>A0A9N7UPI1</accession>
<feature type="region of interest" description="Disordered" evidence="1">
    <location>
        <begin position="177"/>
        <end position="233"/>
    </location>
</feature>
<dbReference type="EMBL" id="CADEAL010001603">
    <property type="protein sequence ID" value="CAB1433858.1"/>
    <property type="molecule type" value="Genomic_DNA"/>
</dbReference>
<reference evidence="3" key="1">
    <citation type="submission" date="2020-03" db="EMBL/GenBank/DDBJ databases">
        <authorList>
            <person name="Weist P."/>
        </authorList>
    </citation>
    <scope>NUCLEOTIDE SEQUENCE</scope>
</reference>
<feature type="compositionally biased region" description="Basic and acidic residues" evidence="1">
    <location>
        <begin position="196"/>
        <end position="233"/>
    </location>
</feature>
<dbReference type="Proteomes" id="UP001153269">
    <property type="component" value="Unassembled WGS sequence"/>
</dbReference>
<name>A0A9N7UPI1_PLEPL</name>
<keyword evidence="2" id="KW-0812">Transmembrane</keyword>
<dbReference type="AlphaFoldDB" id="A0A9N7UPI1"/>
<evidence type="ECO:0000256" key="1">
    <source>
        <dbReference type="SAM" id="MobiDB-lite"/>
    </source>
</evidence>
<proteinExistence type="predicted"/>
<evidence type="ECO:0000256" key="2">
    <source>
        <dbReference type="SAM" id="Phobius"/>
    </source>
</evidence>
<gene>
    <name evidence="3" type="ORF">PLEPLA_LOCUS21950</name>
</gene>
<evidence type="ECO:0000313" key="3">
    <source>
        <dbReference type="EMBL" id="CAB1433858.1"/>
    </source>
</evidence>
<organism evidence="3 4">
    <name type="scientific">Pleuronectes platessa</name>
    <name type="common">European plaice</name>
    <dbReference type="NCBI Taxonomy" id="8262"/>
    <lineage>
        <taxon>Eukaryota</taxon>
        <taxon>Metazoa</taxon>
        <taxon>Chordata</taxon>
        <taxon>Craniata</taxon>
        <taxon>Vertebrata</taxon>
        <taxon>Euteleostomi</taxon>
        <taxon>Actinopterygii</taxon>
        <taxon>Neopterygii</taxon>
        <taxon>Teleostei</taxon>
        <taxon>Neoteleostei</taxon>
        <taxon>Acanthomorphata</taxon>
        <taxon>Carangaria</taxon>
        <taxon>Pleuronectiformes</taxon>
        <taxon>Pleuronectoidei</taxon>
        <taxon>Pleuronectidae</taxon>
        <taxon>Pleuronectes</taxon>
    </lineage>
</organism>
<comment type="caution">
    <text evidence="3">The sequence shown here is derived from an EMBL/GenBank/DDBJ whole genome shotgun (WGS) entry which is preliminary data.</text>
</comment>
<feature type="transmembrane region" description="Helical" evidence="2">
    <location>
        <begin position="45"/>
        <end position="64"/>
    </location>
</feature>
<protein>
    <submittedName>
        <fullName evidence="3">Uncharacterized protein</fullName>
    </submittedName>
</protein>